<proteinExistence type="predicted"/>
<dbReference type="InterPro" id="IPR013096">
    <property type="entry name" value="Cupin_2"/>
</dbReference>
<keyword evidence="2" id="KW-0238">DNA-binding</keyword>
<sequence length="183" mass="20459">MMSQLPKVGQNLRRLRNSLGLSLDEASKLTGVSKAMLGQIERGESSPTISTLWKISSGLKVNFTSLLDDEQNELVLVKKDDIKAIKEEEGKMVLYPIFQFSSKSGVDVFLVELDPGCKHISATHKNVLEEMVLVIEGTLTLKVEKEIYEIKAGNSLKFDGSLNHTYMNKGNEKVAFHNIEIYK</sequence>
<evidence type="ECO:0000256" key="1">
    <source>
        <dbReference type="ARBA" id="ARBA00023015"/>
    </source>
</evidence>
<dbReference type="GO" id="GO:0003700">
    <property type="term" value="F:DNA-binding transcription factor activity"/>
    <property type="evidence" value="ECO:0007669"/>
    <property type="project" value="TreeGrafter"/>
</dbReference>
<dbReference type="CDD" id="cd00093">
    <property type="entry name" value="HTH_XRE"/>
    <property type="match status" value="1"/>
</dbReference>
<feature type="domain" description="HTH cro/C1-type" evidence="4">
    <location>
        <begin position="12"/>
        <end position="66"/>
    </location>
</feature>
<dbReference type="InterPro" id="IPR011051">
    <property type="entry name" value="RmlC_Cupin_sf"/>
</dbReference>
<dbReference type="InterPro" id="IPR001387">
    <property type="entry name" value="Cro/C1-type_HTH"/>
</dbReference>
<reference evidence="5 7" key="2">
    <citation type="submission" date="2021-10" db="EMBL/GenBank/DDBJ databases">
        <title>Collection of gut derived symbiotic bacterial strains cultured from healthy donors.</title>
        <authorList>
            <person name="Lin H."/>
            <person name="Littmann E."/>
            <person name="Claire K."/>
            <person name="Pamer E."/>
        </authorList>
    </citation>
    <scope>NUCLEOTIDE SEQUENCE [LARGE SCALE GENOMIC DNA]</scope>
    <source>
        <strain evidence="5 7">MSK.17.68</strain>
    </source>
</reference>
<dbReference type="SMART" id="SM00530">
    <property type="entry name" value="HTH_XRE"/>
    <property type="match status" value="1"/>
</dbReference>
<name>A0A6N3F3H3_9FIRM</name>
<dbReference type="CDD" id="cd02209">
    <property type="entry name" value="cupin_XRE_C"/>
    <property type="match status" value="1"/>
</dbReference>
<dbReference type="Gene3D" id="1.10.260.40">
    <property type="entry name" value="lambda repressor-like DNA-binding domains"/>
    <property type="match status" value="1"/>
</dbReference>
<organism evidence="6">
    <name type="scientific">Intestinibacter bartlettii</name>
    <dbReference type="NCBI Taxonomy" id="261299"/>
    <lineage>
        <taxon>Bacteria</taxon>
        <taxon>Bacillati</taxon>
        <taxon>Bacillota</taxon>
        <taxon>Clostridia</taxon>
        <taxon>Peptostreptococcales</taxon>
        <taxon>Peptostreptococcaceae</taxon>
        <taxon>Intestinibacter</taxon>
    </lineage>
</organism>
<keyword evidence="3" id="KW-0804">Transcription</keyword>
<dbReference type="Proteomes" id="UP001299409">
    <property type="component" value="Unassembled WGS sequence"/>
</dbReference>
<dbReference type="PANTHER" id="PTHR46797">
    <property type="entry name" value="HTH-TYPE TRANSCRIPTIONAL REGULATOR"/>
    <property type="match status" value="1"/>
</dbReference>
<dbReference type="InterPro" id="IPR014710">
    <property type="entry name" value="RmlC-like_jellyroll"/>
</dbReference>
<evidence type="ECO:0000313" key="5">
    <source>
        <dbReference type="EMBL" id="MCB5446379.1"/>
    </source>
</evidence>
<dbReference type="RefSeq" id="WP_024037382.1">
    <property type="nucleotide sequence ID" value="NZ_BAABXU010000001.1"/>
</dbReference>
<dbReference type="SUPFAM" id="SSF47413">
    <property type="entry name" value="lambda repressor-like DNA-binding domains"/>
    <property type="match status" value="1"/>
</dbReference>
<dbReference type="Gene3D" id="2.60.120.10">
    <property type="entry name" value="Jelly Rolls"/>
    <property type="match status" value="1"/>
</dbReference>
<dbReference type="Pfam" id="PF07883">
    <property type="entry name" value="Cupin_2"/>
    <property type="match status" value="1"/>
</dbReference>
<gene>
    <name evidence="6" type="primary">puuR_2</name>
    <name evidence="6" type="ORF">IBLFYP30_02785</name>
    <name evidence="5" type="ORF">LIP50_09215</name>
</gene>
<evidence type="ECO:0000313" key="7">
    <source>
        <dbReference type="Proteomes" id="UP001299409"/>
    </source>
</evidence>
<dbReference type="GO" id="GO:0003677">
    <property type="term" value="F:DNA binding"/>
    <property type="evidence" value="ECO:0007669"/>
    <property type="project" value="UniProtKB-KW"/>
</dbReference>
<evidence type="ECO:0000256" key="2">
    <source>
        <dbReference type="ARBA" id="ARBA00023125"/>
    </source>
</evidence>
<dbReference type="EMBL" id="JAJBMB010000008">
    <property type="protein sequence ID" value="MCB5446379.1"/>
    <property type="molecule type" value="Genomic_DNA"/>
</dbReference>
<dbReference type="Pfam" id="PF01381">
    <property type="entry name" value="HTH_3"/>
    <property type="match status" value="1"/>
</dbReference>
<reference evidence="6" key="1">
    <citation type="submission" date="2019-11" db="EMBL/GenBank/DDBJ databases">
        <authorList>
            <person name="Feng L."/>
        </authorList>
    </citation>
    <scope>NUCLEOTIDE SEQUENCE</scope>
    <source>
        <strain evidence="6">IbartlettiiLFYP30</strain>
    </source>
</reference>
<keyword evidence="1" id="KW-0805">Transcription regulation</keyword>
<accession>A0A6N3F3H3</accession>
<protein>
    <submittedName>
        <fullName evidence="6">HTH-type transcriptional regulator PuuR</fullName>
    </submittedName>
    <submittedName>
        <fullName evidence="5">XRE family transcriptional regulator</fullName>
    </submittedName>
</protein>
<dbReference type="AlphaFoldDB" id="A0A6N3F3H3"/>
<evidence type="ECO:0000256" key="3">
    <source>
        <dbReference type="ARBA" id="ARBA00023163"/>
    </source>
</evidence>
<dbReference type="InterPro" id="IPR050807">
    <property type="entry name" value="TransReg_Diox_bact_type"/>
</dbReference>
<dbReference type="SUPFAM" id="SSF51182">
    <property type="entry name" value="RmlC-like cupins"/>
    <property type="match status" value="1"/>
</dbReference>
<dbReference type="EMBL" id="CACRUE010000039">
    <property type="protein sequence ID" value="VYU46436.1"/>
    <property type="molecule type" value="Genomic_DNA"/>
</dbReference>
<evidence type="ECO:0000259" key="4">
    <source>
        <dbReference type="PROSITE" id="PS50943"/>
    </source>
</evidence>
<evidence type="ECO:0000313" key="6">
    <source>
        <dbReference type="EMBL" id="VYU46436.1"/>
    </source>
</evidence>
<dbReference type="PANTHER" id="PTHR46797:SF23">
    <property type="entry name" value="HTH-TYPE TRANSCRIPTIONAL REGULATOR SUTR"/>
    <property type="match status" value="1"/>
</dbReference>
<keyword evidence="7" id="KW-1185">Reference proteome</keyword>
<dbReference type="GO" id="GO:0005829">
    <property type="term" value="C:cytosol"/>
    <property type="evidence" value="ECO:0007669"/>
    <property type="project" value="TreeGrafter"/>
</dbReference>
<dbReference type="InterPro" id="IPR010982">
    <property type="entry name" value="Lambda_DNA-bd_dom_sf"/>
</dbReference>
<dbReference type="PROSITE" id="PS50943">
    <property type="entry name" value="HTH_CROC1"/>
    <property type="match status" value="1"/>
</dbReference>